<dbReference type="Proteomes" id="UP001356428">
    <property type="component" value="Chromosome"/>
</dbReference>
<evidence type="ECO:0000313" key="1">
    <source>
        <dbReference type="EMBL" id="WSB07760.1"/>
    </source>
</evidence>
<sequence length="106" mass="11750">MAIMATDEVCAAVEVHALAVREPERYSRHLQRAAHDSLALMENLVVAEGCPADQAPLVASMIVAQARGLQLDLLATAERDRVDRSFALFVDLIGRLRLTWRPEERA</sequence>
<gene>
    <name evidence="1" type="ORF">OG849_11085</name>
</gene>
<evidence type="ECO:0008006" key="3">
    <source>
        <dbReference type="Google" id="ProtNLM"/>
    </source>
</evidence>
<evidence type="ECO:0000313" key="2">
    <source>
        <dbReference type="Proteomes" id="UP001356428"/>
    </source>
</evidence>
<dbReference type="EMBL" id="CP109083">
    <property type="protein sequence ID" value="WSB07760.1"/>
    <property type="molecule type" value="Genomic_DNA"/>
</dbReference>
<organism evidence="1 2">
    <name type="scientific">Streptomyces cyaneofuscatus</name>
    <dbReference type="NCBI Taxonomy" id="66883"/>
    <lineage>
        <taxon>Bacteria</taxon>
        <taxon>Bacillati</taxon>
        <taxon>Actinomycetota</taxon>
        <taxon>Actinomycetes</taxon>
        <taxon>Kitasatosporales</taxon>
        <taxon>Streptomycetaceae</taxon>
        <taxon>Streptomyces</taxon>
    </lineage>
</organism>
<keyword evidence="2" id="KW-1185">Reference proteome</keyword>
<name>A0ABZ1EUG3_9ACTN</name>
<accession>A0ABZ1EUG3</accession>
<protein>
    <recommendedName>
        <fullName evidence="3">Tetracyclin repressor SlmA-like C-terminal domain-containing protein</fullName>
    </recommendedName>
</protein>
<dbReference type="RefSeq" id="WP_326705787.1">
    <property type="nucleotide sequence ID" value="NZ_CP108861.1"/>
</dbReference>
<reference evidence="1 2" key="1">
    <citation type="submission" date="2022-10" db="EMBL/GenBank/DDBJ databases">
        <title>The complete genomes of actinobacterial strains from the NBC collection.</title>
        <authorList>
            <person name="Joergensen T.S."/>
            <person name="Alvarez Arevalo M."/>
            <person name="Sterndorff E.B."/>
            <person name="Faurdal D."/>
            <person name="Vuksanovic O."/>
            <person name="Mourched A.-S."/>
            <person name="Charusanti P."/>
            <person name="Shaw S."/>
            <person name="Blin K."/>
            <person name="Weber T."/>
        </authorList>
    </citation>
    <scope>NUCLEOTIDE SEQUENCE [LARGE SCALE GENOMIC DNA]</scope>
    <source>
        <strain evidence="1 2">NBC 01792</strain>
    </source>
</reference>
<proteinExistence type="predicted"/>